<name>A0A656Z0J7_9EURY</name>
<dbReference type="InterPro" id="IPR047654">
    <property type="entry name" value="IS1634_transpos"/>
</dbReference>
<dbReference type="InterPro" id="IPR012337">
    <property type="entry name" value="RNaseH-like_sf"/>
</dbReference>
<dbReference type="Pfam" id="PF01609">
    <property type="entry name" value="DDE_Tnp_1"/>
    <property type="match status" value="1"/>
</dbReference>
<dbReference type="Proteomes" id="UP000070257">
    <property type="component" value="Unassembled WGS sequence"/>
</dbReference>
<comment type="caution">
    <text evidence="2">The sequence shown here is derived from an EMBL/GenBank/DDBJ whole genome shotgun (WGS) entry which is preliminary data.</text>
</comment>
<feature type="domain" description="Transposase IS4-like" evidence="1">
    <location>
        <begin position="171"/>
        <end position="451"/>
    </location>
</feature>
<evidence type="ECO:0000313" key="3">
    <source>
        <dbReference type="Proteomes" id="UP000070257"/>
    </source>
</evidence>
<evidence type="ECO:0000259" key="1">
    <source>
        <dbReference type="Pfam" id="PF01609"/>
    </source>
</evidence>
<dbReference type="PANTHER" id="PTHR34614:SF2">
    <property type="entry name" value="TRANSPOSASE IS4-LIKE DOMAIN-CONTAINING PROTEIN"/>
    <property type="match status" value="1"/>
</dbReference>
<sequence>MVMYLARKEVHGNKYWYLEESERTERGSRTKFSLYLGKPERIYDLVEKPLQRLVLSSHTFGTTAAMLHAVEELGLEEILSEEMSFEGRVEMSPVQRLVMILGARYEQPASKLGTVADWYVKSILPLLWRCDPPHVNTVYETMDALTPEVRERIEERLRVRLFDLGLEPKRLVWDTTNFHTYGEAAGLRQRGRSKDGKHKCPLVGMGILTSEEDIPLAQMVFPGNRQDVRVFESALPSLLKLLGEVAEDPKDVTLIFDRGCNDEDLIRVIEEMTHCVGKLKRNQDPAKLLRIPADELEHLYTSERDHEVRGKVTEGEAFGKSRPIAVMWHEGTAKKKKERLRRLKEGALETCKDLEKRVGRGGRGRNFTPEGIRRRLKPFNDVSDAFDWSFDEKNQSFLWEFERDEWERLLDEAGKSLLFTSHTDWGAEQIIRAYTGKWRIERSFRLLKGPIPARPFFHWEDDRIREHCFLMFLLLVIHRFLMEEIREPVLEEFKIGEEGVHKLLKEIHLITGKLSDENSPDFSVEERGTIEDVIFNEWRLGRFIPRA</sequence>
<accession>A0A656Z0J7</accession>
<dbReference type="InterPro" id="IPR002559">
    <property type="entry name" value="Transposase_11"/>
</dbReference>
<proteinExistence type="predicted"/>
<dbReference type="EMBL" id="LHXT01000007">
    <property type="protein sequence ID" value="KXA98747.1"/>
    <property type="molecule type" value="Genomic_DNA"/>
</dbReference>
<protein>
    <recommendedName>
        <fullName evidence="1">Transposase IS4-like domain-containing protein</fullName>
    </recommendedName>
</protein>
<reference evidence="2 3" key="1">
    <citation type="journal article" date="2016" name="Sci. Rep.">
        <title>Metabolic traits of an uncultured archaeal lineage -MSBL1- from brine pools of the Red Sea.</title>
        <authorList>
            <person name="Mwirichia R."/>
            <person name="Alam I."/>
            <person name="Rashid M."/>
            <person name="Vinu M."/>
            <person name="Ba-Alawi W."/>
            <person name="Anthony Kamau A."/>
            <person name="Kamanda Ngugi D."/>
            <person name="Goker M."/>
            <person name="Klenk H.P."/>
            <person name="Bajic V."/>
            <person name="Stingl U."/>
        </authorList>
    </citation>
    <scope>NUCLEOTIDE SEQUENCE [LARGE SCALE GENOMIC DNA]</scope>
    <source>
        <strain evidence="2">SCGC-AAA259J03</strain>
    </source>
</reference>
<dbReference type="AlphaFoldDB" id="A0A656Z0J7"/>
<dbReference type="GO" id="GO:0003677">
    <property type="term" value="F:DNA binding"/>
    <property type="evidence" value="ECO:0007669"/>
    <property type="project" value="InterPro"/>
</dbReference>
<evidence type="ECO:0000313" key="2">
    <source>
        <dbReference type="EMBL" id="KXA98747.1"/>
    </source>
</evidence>
<keyword evidence="3" id="KW-1185">Reference proteome</keyword>
<organism evidence="2 3">
    <name type="scientific">candidate division MSBL1 archaeon SCGC-AAA259J03</name>
    <dbReference type="NCBI Taxonomy" id="1698269"/>
    <lineage>
        <taxon>Archaea</taxon>
        <taxon>Methanobacteriati</taxon>
        <taxon>Methanobacteriota</taxon>
        <taxon>candidate division MSBL1</taxon>
    </lineage>
</organism>
<gene>
    <name evidence="2" type="ORF">AKJ39_00960</name>
</gene>
<dbReference type="NCBIfam" id="NF033559">
    <property type="entry name" value="transpos_IS1634"/>
    <property type="match status" value="1"/>
</dbReference>
<dbReference type="PANTHER" id="PTHR34614">
    <property type="match status" value="1"/>
</dbReference>
<dbReference type="GO" id="GO:0004803">
    <property type="term" value="F:transposase activity"/>
    <property type="evidence" value="ECO:0007669"/>
    <property type="project" value="InterPro"/>
</dbReference>
<dbReference type="SUPFAM" id="SSF53098">
    <property type="entry name" value="Ribonuclease H-like"/>
    <property type="match status" value="1"/>
</dbReference>
<dbReference type="GO" id="GO:0006313">
    <property type="term" value="P:DNA transposition"/>
    <property type="evidence" value="ECO:0007669"/>
    <property type="project" value="InterPro"/>
</dbReference>